<dbReference type="InterPro" id="IPR036734">
    <property type="entry name" value="Neur_chan_lig-bd_sf"/>
</dbReference>
<dbReference type="GO" id="GO:0004888">
    <property type="term" value="F:transmembrane signaling receptor activity"/>
    <property type="evidence" value="ECO:0007669"/>
    <property type="project" value="InterPro"/>
</dbReference>
<dbReference type="RefSeq" id="XP_024083036.1">
    <property type="nucleotide sequence ID" value="XM_024227268.1"/>
</dbReference>
<evidence type="ECO:0000256" key="5">
    <source>
        <dbReference type="SAM" id="Phobius"/>
    </source>
</evidence>
<keyword evidence="3 5" id="KW-1133">Transmembrane helix</keyword>
<protein>
    <submittedName>
        <fullName evidence="8">Uncharacterized protein</fullName>
    </submittedName>
</protein>
<dbReference type="Pfam" id="PF02931">
    <property type="entry name" value="Neur_chan_LBD"/>
    <property type="match status" value="1"/>
</dbReference>
<dbReference type="FunFam" id="2.70.170.10:FF:000028">
    <property type="entry name" value="AcetylCholine Receptor"/>
    <property type="match status" value="1"/>
</dbReference>
<evidence type="ECO:0000313" key="8">
    <source>
        <dbReference type="EnsemblMetazoa" id="XP_024083036.1"/>
    </source>
</evidence>
<evidence type="ECO:0000256" key="3">
    <source>
        <dbReference type="ARBA" id="ARBA00022989"/>
    </source>
</evidence>
<dbReference type="Gene3D" id="1.20.58.390">
    <property type="entry name" value="Neurotransmitter-gated ion-channel transmembrane domain"/>
    <property type="match status" value="1"/>
</dbReference>
<evidence type="ECO:0000256" key="1">
    <source>
        <dbReference type="ARBA" id="ARBA00004141"/>
    </source>
</evidence>
<evidence type="ECO:0000256" key="4">
    <source>
        <dbReference type="ARBA" id="ARBA00023136"/>
    </source>
</evidence>
<keyword evidence="2 5" id="KW-0812">Transmembrane</keyword>
<dbReference type="OrthoDB" id="410315at2759"/>
<keyword evidence="9" id="KW-1185">Reference proteome</keyword>
<dbReference type="GO" id="GO:0016020">
    <property type="term" value="C:membrane"/>
    <property type="evidence" value="ECO:0007669"/>
    <property type="project" value="UniProtKB-SubCell"/>
</dbReference>
<proteinExistence type="predicted"/>
<accession>A0A8I6SJJ4</accession>
<sequence length="429" mass="49307">MYVHIYYIDRKCIAVWTIGFSLTSLRRLEEREPGKGPIWNATMTDLLKRDLFQGYDKFARPAQHSDTTNVDLAITVRYVHVDDKRFMLTVHGWLKMVWHDEKLKWNETEYKGLTMLYLADHELWQPDITLFNSAVGNTLDHYGNSHSIAYCSGTVLWVPPAQFIVYCNLDLTHWPFDTQMCHLILGSWTSSGDQINLTAIEETVNGDTLGVDGSEWKLLKVETKRKVTFYACCDEPYIQVYIYLTVSRLSATYYSAIVLPTIGMVLMTLSLFWLSPHTQERMVLSATILLLICIYLVYFSQRLPATGSNTPLIVSFYSYHLILVVLAIIMSVVTYNLASLKKPVPWYIQNIVRGPLGYILGVHHQQVGYTVEMSGEDEIRSYDDTREERGMLPTNQPGKPWAAIAAALDRFLFFFYVLVFFCLALRSAF</sequence>
<dbReference type="InterPro" id="IPR036719">
    <property type="entry name" value="Neuro-gated_channel_TM_sf"/>
</dbReference>
<dbReference type="InterPro" id="IPR038050">
    <property type="entry name" value="Neuro_actylchol_rec"/>
</dbReference>
<dbReference type="PANTHER" id="PTHR18945">
    <property type="entry name" value="NEUROTRANSMITTER GATED ION CHANNEL"/>
    <property type="match status" value="1"/>
</dbReference>
<feature type="domain" description="Neurotransmitter-gated ion-channel ligand-binding" evidence="6">
    <location>
        <begin position="47"/>
        <end position="248"/>
    </location>
</feature>
<dbReference type="EnsemblMetazoa" id="XM_024227268.1">
    <property type="protein sequence ID" value="XP_024083036.1"/>
    <property type="gene ID" value="LOC106667040"/>
</dbReference>
<reference evidence="8" key="1">
    <citation type="submission" date="2022-01" db="UniProtKB">
        <authorList>
            <consortium name="EnsemblMetazoa"/>
        </authorList>
    </citation>
    <scope>IDENTIFICATION</scope>
</reference>
<dbReference type="CDD" id="cd18997">
    <property type="entry name" value="LGIC_ECD_nAChR"/>
    <property type="match status" value="1"/>
</dbReference>
<dbReference type="GeneID" id="106667040"/>
<evidence type="ECO:0000259" key="6">
    <source>
        <dbReference type="Pfam" id="PF02931"/>
    </source>
</evidence>
<keyword evidence="4 5" id="KW-0472">Membrane</keyword>
<feature type="transmembrane region" description="Helical" evidence="5">
    <location>
        <begin position="401"/>
        <end position="425"/>
    </location>
</feature>
<dbReference type="SUPFAM" id="SSF63712">
    <property type="entry name" value="Nicotinic receptor ligand binding domain-like"/>
    <property type="match status" value="1"/>
</dbReference>
<dbReference type="Gene3D" id="2.70.170.10">
    <property type="entry name" value="Neurotransmitter-gated ion-channel ligand-binding domain"/>
    <property type="match status" value="1"/>
</dbReference>
<dbReference type="GO" id="GO:0005230">
    <property type="term" value="F:extracellular ligand-gated monoatomic ion channel activity"/>
    <property type="evidence" value="ECO:0007669"/>
    <property type="project" value="InterPro"/>
</dbReference>
<evidence type="ECO:0000259" key="7">
    <source>
        <dbReference type="Pfam" id="PF02932"/>
    </source>
</evidence>
<dbReference type="InterPro" id="IPR006202">
    <property type="entry name" value="Neur_chan_lig-bd"/>
</dbReference>
<dbReference type="Proteomes" id="UP000494040">
    <property type="component" value="Unassembled WGS sequence"/>
</dbReference>
<dbReference type="InterPro" id="IPR006201">
    <property type="entry name" value="Neur_channel"/>
</dbReference>
<dbReference type="InterPro" id="IPR006029">
    <property type="entry name" value="Neurotrans-gated_channel_TM"/>
</dbReference>
<dbReference type="AlphaFoldDB" id="A0A8I6SJJ4"/>
<feature type="transmembrane region" description="Helical" evidence="5">
    <location>
        <begin position="253"/>
        <end position="275"/>
    </location>
</feature>
<evidence type="ECO:0000256" key="2">
    <source>
        <dbReference type="ARBA" id="ARBA00022692"/>
    </source>
</evidence>
<comment type="subcellular location">
    <subcellularLocation>
        <location evidence="1">Membrane</location>
        <topology evidence="1">Multi-pass membrane protein</topology>
    </subcellularLocation>
</comment>
<evidence type="ECO:0000313" key="9">
    <source>
        <dbReference type="Proteomes" id="UP000494040"/>
    </source>
</evidence>
<feature type="domain" description="Neurotransmitter-gated ion-channel transmembrane" evidence="7">
    <location>
        <begin position="257"/>
        <end position="352"/>
    </location>
</feature>
<name>A0A8I6SJJ4_CIMLE</name>
<dbReference type="SUPFAM" id="SSF90112">
    <property type="entry name" value="Neurotransmitter-gated ion-channel transmembrane pore"/>
    <property type="match status" value="1"/>
</dbReference>
<organism evidence="8 9">
    <name type="scientific">Cimex lectularius</name>
    <name type="common">Bed bug</name>
    <name type="synonym">Acanthia lectularia</name>
    <dbReference type="NCBI Taxonomy" id="79782"/>
    <lineage>
        <taxon>Eukaryota</taxon>
        <taxon>Metazoa</taxon>
        <taxon>Ecdysozoa</taxon>
        <taxon>Arthropoda</taxon>
        <taxon>Hexapoda</taxon>
        <taxon>Insecta</taxon>
        <taxon>Pterygota</taxon>
        <taxon>Neoptera</taxon>
        <taxon>Paraneoptera</taxon>
        <taxon>Hemiptera</taxon>
        <taxon>Heteroptera</taxon>
        <taxon>Panheteroptera</taxon>
        <taxon>Cimicomorpha</taxon>
        <taxon>Cimicidae</taxon>
        <taxon>Cimex</taxon>
    </lineage>
</organism>
<feature type="transmembrane region" description="Helical" evidence="5">
    <location>
        <begin position="312"/>
        <end position="338"/>
    </location>
</feature>
<dbReference type="PRINTS" id="PR00252">
    <property type="entry name" value="NRIONCHANNEL"/>
</dbReference>
<dbReference type="Pfam" id="PF02932">
    <property type="entry name" value="Neur_chan_memb"/>
    <property type="match status" value="1"/>
</dbReference>
<dbReference type="CDD" id="cd19051">
    <property type="entry name" value="LGIC_TM_cation"/>
    <property type="match status" value="1"/>
</dbReference>
<dbReference type="OMA" id="VWTPQIT"/>
<feature type="transmembrane region" description="Helical" evidence="5">
    <location>
        <begin position="281"/>
        <end position="300"/>
    </location>
</feature>